<evidence type="ECO:0000256" key="1">
    <source>
        <dbReference type="ARBA" id="ARBA00008987"/>
    </source>
</evidence>
<dbReference type="Pfam" id="PF00085">
    <property type="entry name" value="Thioredoxin"/>
    <property type="match status" value="1"/>
</dbReference>
<proteinExistence type="inferred from homology"/>
<dbReference type="GeneID" id="87597539"/>
<dbReference type="InterPro" id="IPR013766">
    <property type="entry name" value="Thioredoxin_domain"/>
</dbReference>
<gene>
    <name evidence="5" type="ORF">AMD02_09905</name>
</gene>
<dbReference type="RefSeq" id="WP_053431192.1">
    <property type="nucleotide sequence ID" value="NZ_CP040441.1"/>
</dbReference>
<dbReference type="PANTHER" id="PTHR45663">
    <property type="entry name" value="GEO12009P1"/>
    <property type="match status" value="1"/>
</dbReference>
<accession>A0A4Y7WVH4</accession>
<dbReference type="PATRIC" id="fig|136160.3.peg.2362"/>
<keyword evidence="2" id="KW-1015">Disulfide bond</keyword>
<accession>A0A0M0KKK9</accession>
<evidence type="ECO:0000313" key="5">
    <source>
        <dbReference type="EMBL" id="KOO39127.1"/>
    </source>
</evidence>
<evidence type="ECO:0000256" key="2">
    <source>
        <dbReference type="ARBA" id="ARBA00023157"/>
    </source>
</evidence>
<dbReference type="InterPro" id="IPR036249">
    <property type="entry name" value="Thioredoxin-like_sf"/>
</dbReference>
<evidence type="ECO:0000259" key="4">
    <source>
        <dbReference type="PROSITE" id="PS51352"/>
    </source>
</evidence>
<dbReference type="GO" id="GO:0005829">
    <property type="term" value="C:cytosol"/>
    <property type="evidence" value="ECO:0007669"/>
    <property type="project" value="TreeGrafter"/>
</dbReference>
<dbReference type="PANTHER" id="PTHR45663:SF11">
    <property type="entry name" value="GEO12009P1"/>
    <property type="match status" value="1"/>
</dbReference>
<evidence type="ECO:0000256" key="3">
    <source>
        <dbReference type="ARBA" id="ARBA00023284"/>
    </source>
</evidence>
<dbReference type="EMBL" id="LILD01000001">
    <property type="protein sequence ID" value="KOO39127.1"/>
    <property type="molecule type" value="Genomic_DNA"/>
</dbReference>
<comment type="caution">
    <text evidence="5">The sequence shown here is derived from an EMBL/GenBank/DDBJ whole genome shotgun (WGS) entry which is preliminary data.</text>
</comment>
<name>A0A0M0KKK9_ALKHA</name>
<sequence length="156" mass="17443">MKKLAIFGSIIVLLFVAIAVVTNLSQKQQIEGNPFGKETLDPTTIELLDDPNYQNVILPDELEDILAGEGEATVYFYASDCPYCKEATPRLVPIAEDLGIDLVQYNVKEFQQGWNDYNIESTPTIIHFENGEEVARLVGSHSDEGFTLFLEENVLD</sequence>
<dbReference type="SUPFAM" id="SSF52833">
    <property type="entry name" value="Thioredoxin-like"/>
    <property type="match status" value="1"/>
</dbReference>
<organism evidence="5">
    <name type="scientific">Halalkalibacterium halodurans</name>
    <name type="common">Bacillus halodurans</name>
    <dbReference type="NCBI Taxonomy" id="86665"/>
    <lineage>
        <taxon>Bacteria</taxon>
        <taxon>Bacillati</taxon>
        <taxon>Bacillota</taxon>
        <taxon>Bacilli</taxon>
        <taxon>Bacillales</taxon>
        <taxon>Bacillaceae</taxon>
        <taxon>Halalkalibacterium (ex Joshi et al. 2022)</taxon>
    </lineage>
</organism>
<reference evidence="5" key="1">
    <citation type="submission" date="2015-08" db="EMBL/GenBank/DDBJ databases">
        <title>Complete DNA Sequence of Pseudomonas syringae pv. actinidiae, the Causal Agent of Kiwifruit Canker Disease.</title>
        <authorList>
            <person name="Rikkerink E.H.A."/>
            <person name="Fineran P.C."/>
        </authorList>
    </citation>
    <scope>NUCLEOTIDE SEQUENCE</scope>
    <source>
        <strain evidence="5">DSM 13666</strain>
    </source>
</reference>
<keyword evidence="3" id="KW-0676">Redox-active center</keyword>
<comment type="similarity">
    <text evidence="1">Belongs to the thioredoxin family.</text>
</comment>
<dbReference type="GO" id="GO:0015035">
    <property type="term" value="F:protein-disulfide reductase activity"/>
    <property type="evidence" value="ECO:0007669"/>
    <property type="project" value="TreeGrafter"/>
</dbReference>
<feature type="domain" description="Thioredoxin" evidence="4">
    <location>
        <begin position="29"/>
        <end position="155"/>
    </location>
</feature>
<dbReference type="CDD" id="cd02947">
    <property type="entry name" value="TRX_family"/>
    <property type="match status" value="1"/>
</dbReference>
<protein>
    <submittedName>
        <fullName evidence="5">Thioredoxin</fullName>
    </submittedName>
</protein>
<dbReference type="Gene3D" id="3.40.30.10">
    <property type="entry name" value="Glutaredoxin"/>
    <property type="match status" value="1"/>
</dbReference>
<dbReference type="AlphaFoldDB" id="A0A0M0KKK9"/>
<dbReference type="PROSITE" id="PS51352">
    <property type="entry name" value="THIOREDOXIN_2"/>
    <property type="match status" value="1"/>
</dbReference>
<dbReference type="GO" id="GO:0045454">
    <property type="term" value="P:cell redox homeostasis"/>
    <property type="evidence" value="ECO:0007669"/>
    <property type="project" value="TreeGrafter"/>
</dbReference>